<dbReference type="SUPFAM" id="SSF51445">
    <property type="entry name" value="(Trans)glycosidases"/>
    <property type="match status" value="1"/>
</dbReference>
<dbReference type="GO" id="GO:0030246">
    <property type="term" value="F:carbohydrate binding"/>
    <property type="evidence" value="ECO:0007669"/>
    <property type="project" value="InterPro"/>
</dbReference>
<feature type="compositionally biased region" description="Polar residues" evidence="10">
    <location>
        <begin position="413"/>
        <end position="454"/>
    </location>
</feature>
<dbReference type="InterPro" id="IPR003610">
    <property type="entry name" value="CBM5/12"/>
</dbReference>
<name>A0A077WJK4_9FUNG</name>
<dbReference type="InterPro" id="IPR045321">
    <property type="entry name" value="Cts1-like"/>
</dbReference>
<protein>
    <recommendedName>
        <fullName evidence="2">chitinase</fullName>
        <ecNumber evidence="2">3.2.1.14</ecNumber>
    </recommendedName>
</protein>
<dbReference type="PANTHER" id="PTHR45708:SF49">
    <property type="entry name" value="ENDOCHITINASE"/>
    <property type="match status" value="1"/>
</dbReference>
<dbReference type="InterPro" id="IPR001579">
    <property type="entry name" value="Glyco_hydro_18_chit_AS"/>
</dbReference>
<dbReference type="PANTHER" id="PTHR45708">
    <property type="entry name" value="ENDOCHITINASE"/>
    <property type="match status" value="1"/>
</dbReference>
<keyword evidence="11" id="KW-0732">Signal</keyword>
<sequence length="523" mass="56186">MFTPWLLVLLVLTTANAFQNNCNNNVVAYWGQNSYGAANPTDKKNWQQPLRYYCEDDSIDVLPVSFLTTFFSTGGKPTINLANFCNSVDNSTFPGTQLADCSGMEDDIRYCQQKGKAITLSLGGATGGVGFSSDDQANTFADTLWNDFLGGTSDTRPFGNVSLDGIDLDIEGGGAAHYPVFLRKLKTYFEGSDKKYYITAAPQCVFPDANLQHTMNEFPMDAVYVQFYNNPCGLQTYGKASQWNFGMWDHWARHVSPNKDVKIYIGAPASSSAAGGGYVPLATLAKIVNDTRHSFPSFGGVMYWDASQAHANGRMDSGIKGVMGSDCNSGFEYPPCDAPAWDKSGRLYTAGNRVSHKYIWEAKWSASAEPAANPMGEWAPVKACQANGSPDNVPSIPIHQSPSSSAQKPLPSASGNNNPSSTMSNAKSTPLSSNQQGSPLANPTSLGRSSATEATPTPLPPQTTQTQPTGNPCNTLPLWSPSSAYIGGSKVVYQQKVWTAAWWTYGDVPGGAAGVWSLEKSCP</sequence>
<dbReference type="GO" id="GO:0008843">
    <property type="term" value="F:endochitinase activity"/>
    <property type="evidence" value="ECO:0007669"/>
    <property type="project" value="UniProtKB-EC"/>
</dbReference>
<dbReference type="PROSITE" id="PS01095">
    <property type="entry name" value="GH18_1"/>
    <property type="match status" value="1"/>
</dbReference>
<dbReference type="CDD" id="cd02877">
    <property type="entry name" value="GH18_hevamine_XipI_class_III"/>
    <property type="match status" value="1"/>
</dbReference>
<dbReference type="EMBL" id="LK023321">
    <property type="protein sequence ID" value="CDS06792.1"/>
    <property type="molecule type" value="Genomic_DNA"/>
</dbReference>
<keyword evidence="6 8" id="KW-0326">Glycosidase</keyword>
<gene>
    <name evidence="13" type="ORF">LRAMOSA09317</name>
</gene>
<dbReference type="Gene3D" id="2.10.10.20">
    <property type="entry name" value="Carbohydrate-binding module superfamily 5/12"/>
    <property type="match status" value="2"/>
</dbReference>
<evidence type="ECO:0000256" key="6">
    <source>
        <dbReference type="ARBA" id="ARBA00023295"/>
    </source>
</evidence>
<dbReference type="GO" id="GO:0005576">
    <property type="term" value="C:extracellular region"/>
    <property type="evidence" value="ECO:0007669"/>
    <property type="project" value="InterPro"/>
</dbReference>
<dbReference type="PROSITE" id="PS51910">
    <property type="entry name" value="GH18_2"/>
    <property type="match status" value="1"/>
</dbReference>
<dbReference type="CDD" id="cd12215">
    <property type="entry name" value="ChiC_BD"/>
    <property type="match status" value="1"/>
</dbReference>
<evidence type="ECO:0000256" key="9">
    <source>
        <dbReference type="RuleBase" id="RU004453"/>
    </source>
</evidence>
<dbReference type="InterPro" id="IPR036573">
    <property type="entry name" value="CBM_sf_5/12"/>
</dbReference>
<dbReference type="OrthoDB" id="6020543at2759"/>
<keyword evidence="4" id="KW-0146">Chitin degradation</keyword>
<evidence type="ECO:0000256" key="7">
    <source>
        <dbReference type="ARBA" id="ARBA00023326"/>
    </source>
</evidence>
<evidence type="ECO:0000256" key="1">
    <source>
        <dbReference type="ARBA" id="ARBA00000822"/>
    </source>
</evidence>
<feature type="compositionally biased region" description="Low complexity" evidence="10">
    <location>
        <begin position="394"/>
        <end position="405"/>
    </location>
</feature>
<dbReference type="SMART" id="SM00495">
    <property type="entry name" value="ChtBD3"/>
    <property type="match status" value="2"/>
</dbReference>
<evidence type="ECO:0000256" key="4">
    <source>
        <dbReference type="ARBA" id="ARBA00023024"/>
    </source>
</evidence>
<evidence type="ECO:0000256" key="8">
    <source>
        <dbReference type="RuleBase" id="RU000489"/>
    </source>
</evidence>
<dbReference type="Pfam" id="PF00704">
    <property type="entry name" value="Glyco_hydro_18"/>
    <property type="match status" value="1"/>
</dbReference>
<keyword evidence="7" id="KW-0624">Polysaccharide degradation</keyword>
<evidence type="ECO:0000256" key="3">
    <source>
        <dbReference type="ARBA" id="ARBA00022801"/>
    </source>
</evidence>
<dbReference type="EC" id="3.2.1.14" evidence="2"/>
<evidence type="ECO:0000256" key="11">
    <source>
        <dbReference type="SAM" id="SignalP"/>
    </source>
</evidence>
<dbReference type="InterPro" id="IPR017853">
    <property type="entry name" value="GH"/>
</dbReference>
<reference evidence="13" key="1">
    <citation type="journal article" date="2014" name="Genome Announc.">
        <title>De novo whole-genome sequence and genome annotation of Lichtheimia ramosa.</title>
        <authorList>
            <person name="Linde J."/>
            <person name="Schwartze V."/>
            <person name="Binder U."/>
            <person name="Lass-Florl C."/>
            <person name="Voigt K."/>
            <person name="Horn F."/>
        </authorList>
    </citation>
    <scope>NUCLEOTIDE SEQUENCE</scope>
    <source>
        <strain evidence="13">JMRC FSU:6197</strain>
    </source>
</reference>
<evidence type="ECO:0000313" key="13">
    <source>
        <dbReference type="EMBL" id="CDS06792.1"/>
    </source>
</evidence>
<dbReference type="GO" id="GO:0006032">
    <property type="term" value="P:chitin catabolic process"/>
    <property type="evidence" value="ECO:0007669"/>
    <property type="project" value="UniProtKB-KW"/>
</dbReference>
<dbReference type="InterPro" id="IPR050542">
    <property type="entry name" value="Glycosyl_Hydrlase18_Chitinase"/>
</dbReference>
<dbReference type="AlphaFoldDB" id="A0A077WJK4"/>
<feature type="region of interest" description="Disordered" evidence="10">
    <location>
        <begin position="382"/>
        <end position="475"/>
    </location>
</feature>
<feature type="signal peptide" evidence="11">
    <location>
        <begin position="1"/>
        <end position="17"/>
    </location>
</feature>
<evidence type="ECO:0000256" key="2">
    <source>
        <dbReference type="ARBA" id="ARBA00012729"/>
    </source>
</evidence>
<organism evidence="13">
    <name type="scientific">Lichtheimia ramosa</name>
    <dbReference type="NCBI Taxonomy" id="688394"/>
    <lineage>
        <taxon>Eukaryota</taxon>
        <taxon>Fungi</taxon>
        <taxon>Fungi incertae sedis</taxon>
        <taxon>Mucoromycota</taxon>
        <taxon>Mucoromycotina</taxon>
        <taxon>Mucoromycetes</taxon>
        <taxon>Mucorales</taxon>
        <taxon>Lichtheimiaceae</taxon>
        <taxon>Lichtheimia</taxon>
    </lineage>
</organism>
<keyword evidence="3 8" id="KW-0378">Hydrolase</keyword>
<keyword evidence="5" id="KW-0119">Carbohydrate metabolism</keyword>
<evidence type="ECO:0000259" key="12">
    <source>
        <dbReference type="PROSITE" id="PS51910"/>
    </source>
</evidence>
<dbReference type="InterPro" id="IPR001223">
    <property type="entry name" value="Glyco_hydro18_cat"/>
</dbReference>
<dbReference type="GO" id="GO:0000272">
    <property type="term" value="P:polysaccharide catabolic process"/>
    <property type="evidence" value="ECO:0007669"/>
    <property type="project" value="UniProtKB-KW"/>
</dbReference>
<comment type="similarity">
    <text evidence="9">Belongs to the glycosyl hydrolase 18 family.</text>
</comment>
<feature type="domain" description="GH18" evidence="12">
    <location>
        <begin position="24"/>
        <end position="326"/>
    </location>
</feature>
<dbReference type="SUPFAM" id="SSF51055">
    <property type="entry name" value="Carbohydrate binding domain"/>
    <property type="match status" value="2"/>
</dbReference>
<feature type="chain" id="PRO_5001726377" description="chitinase" evidence="11">
    <location>
        <begin position="18"/>
        <end position="523"/>
    </location>
</feature>
<comment type="catalytic activity">
    <reaction evidence="1">
        <text>Random endo-hydrolysis of N-acetyl-beta-D-glucosaminide (1-&gt;4)-beta-linkages in chitin and chitodextrins.</text>
        <dbReference type="EC" id="3.2.1.14"/>
    </reaction>
</comment>
<accession>A0A077WJK4</accession>
<evidence type="ECO:0000256" key="5">
    <source>
        <dbReference type="ARBA" id="ARBA00023277"/>
    </source>
</evidence>
<proteinExistence type="inferred from homology"/>
<evidence type="ECO:0000256" key="10">
    <source>
        <dbReference type="SAM" id="MobiDB-lite"/>
    </source>
</evidence>
<dbReference type="Gene3D" id="3.20.20.80">
    <property type="entry name" value="Glycosidases"/>
    <property type="match status" value="1"/>
</dbReference>